<accession>A0ABV2F938</accession>
<evidence type="ECO:0000313" key="1">
    <source>
        <dbReference type="EMBL" id="MET3548269.1"/>
    </source>
</evidence>
<gene>
    <name evidence="1" type="ORF">ABID47_004899</name>
</gene>
<name>A0ABV2F938_9BACL</name>
<protein>
    <submittedName>
        <fullName evidence="1">Uncharacterized protein</fullName>
    </submittedName>
</protein>
<sequence length="120" mass="14140">MGINTKGRRKLEYCGKMYYWNVRQDAEDLDRIGLNIVSEDKKFIVLYHVAQADNDKISHIVVKGMEFVGLENYPQKGWVRIQTPIWDDRIVTPSLMRIIVEWCLLPKDRLAFVDWEGNLL</sequence>
<comment type="caution">
    <text evidence="1">The sequence shown here is derived from an EMBL/GenBank/DDBJ whole genome shotgun (WGS) entry which is preliminary data.</text>
</comment>
<dbReference type="EMBL" id="JBEPLV010000006">
    <property type="protein sequence ID" value="MET3548269.1"/>
    <property type="molecule type" value="Genomic_DNA"/>
</dbReference>
<evidence type="ECO:0000313" key="2">
    <source>
        <dbReference type="Proteomes" id="UP001549098"/>
    </source>
</evidence>
<organism evidence="1 2">
    <name type="scientific">Paenibacillus favisporus</name>
    <dbReference type="NCBI Taxonomy" id="221028"/>
    <lineage>
        <taxon>Bacteria</taxon>
        <taxon>Bacillati</taxon>
        <taxon>Bacillota</taxon>
        <taxon>Bacilli</taxon>
        <taxon>Bacillales</taxon>
        <taxon>Paenibacillaceae</taxon>
        <taxon>Paenibacillus</taxon>
    </lineage>
</organism>
<keyword evidence="2" id="KW-1185">Reference proteome</keyword>
<dbReference type="Proteomes" id="UP001549098">
    <property type="component" value="Unassembled WGS sequence"/>
</dbReference>
<reference evidence="1 2" key="1">
    <citation type="submission" date="2024-06" db="EMBL/GenBank/DDBJ databases">
        <title>Genomic Encyclopedia of Type Strains, Phase IV (KMG-IV): sequencing the most valuable type-strain genomes for metagenomic binning, comparative biology and taxonomic classification.</title>
        <authorList>
            <person name="Goeker M."/>
        </authorList>
    </citation>
    <scope>NUCLEOTIDE SEQUENCE [LARGE SCALE GENOMIC DNA]</scope>
    <source>
        <strain evidence="1 2">DSM 17253</strain>
    </source>
</reference>
<proteinExistence type="predicted"/>
<dbReference type="RefSeq" id="WP_354500561.1">
    <property type="nucleotide sequence ID" value="NZ_JBEPLV010000006.1"/>
</dbReference>